<feature type="non-terminal residue" evidence="1">
    <location>
        <position position="1"/>
    </location>
</feature>
<dbReference type="EMBL" id="QJKJ01007008">
    <property type="protein sequence ID" value="RDX84567.1"/>
    <property type="molecule type" value="Genomic_DNA"/>
</dbReference>
<proteinExistence type="predicted"/>
<evidence type="ECO:0000313" key="2">
    <source>
        <dbReference type="Proteomes" id="UP000257109"/>
    </source>
</evidence>
<protein>
    <submittedName>
        <fullName evidence="1">Mitochondrial protein</fullName>
    </submittedName>
</protein>
<name>A0A371G205_MUCPR</name>
<gene>
    <name evidence="1" type="ORF">CR513_34362</name>
</gene>
<dbReference type="PANTHER" id="PTHR11439">
    <property type="entry name" value="GAG-POL-RELATED RETROTRANSPOSON"/>
    <property type="match status" value="1"/>
</dbReference>
<evidence type="ECO:0000313" key="1">
    <source>
        <dbReference type="EMBL" id="RDX84567.1"/>
    </source>
</evidence>
<reference evidence="1" key="1">
    <citation type="submission" date="2018-05" db="EMBL/GenBank/DDBJ databases">
        <title>Draft genome of Mucuna pruriens seed.</title>
        <authorList>
            <person name="Nnadi N.E."/>
            <person name="Vos R."/>
            <person name="Hasami M.H."/>
            <person name="Devisetty U.K."/>
            <person name="Aguiy J.C."/>
        </authorList>
    </citation>
    <scope>NUCLEOTIDE SEQUENCE [LARGE SCALE GENOMIC DNA]</scope>
    <source>
        <strain evidence="1">JCA_2017</strain>
    </source>
</reference>
<dbReference type="PANTHER" id="PTHR11439:SF483">
    <property type="entry name" value="PEPTIDE SYNTHASE GLIP-LIKE, PUTATIVE (AFU_ORTHOLOGUE AFUA_3G12920)-RELATED"/>
    <property type="match status" value="1"/>
</dbReference>
<dbReference type="AlphaFoldDB" id="A0A371G205"/>
<sequence>MNDEIHAIENNEIECTKHSTILMEKLITLKLCWLQRVFALVARLDTINMIVFLLPQNNDIFIPRKKIYRWSFGKVQDEKSKSNFHNQLKLTKESECKMANTTQYESLIRSLRYLSATRLDIVFEVNLHSRFLEEPCVCHVQGVKRIIKGILIDEIFYANNNYVKRVGFTNIDWARCVETKKAHQVSWSLMKQPIIALLIIKHNIWQQLVVHLCYTSSMIEKNFISDALEI</sequence>
<accession>A0A371G205</accession>
<organism evidence="1 2">
    <name type="scientific">Mucuna pruriens</name>
    <name type="common">Velvet bean</name>
    <name type="synonym">Dolichos pruriens</name>
    <dbReference type="NCBI Taxonomy" id="157652"/>
    <lineage>
        <taxon>Eukaryota</taxon>
        <taxon>Viridiplantae</taxon>
        <taxon>Streptophyta</taxon>
        <taxon>Embryophyta</taxon>
        <taxon>Tracheophyta</taxon>
        <taxon>Spermatophyta</taxon>
        <taxon>Magnoliopsida</taxon>
        <taxon>eudicotyledons</taxon>
        <taxon>Gunneridae</taxon>
        <taxon>Pentapetalae</taxon>
        <taxon>rosids</taxon>
        <taxon>fabids</taxon>
        <taxon>Fabales</taxon>
        <taxon>Fabaceae</taxon>
        <taxon>Papilionoideae</taxon>
        <taxon>50 kb inversion clade</taxon>
        <taxon>NPAAA clade</taxon>
        <taxon>indigoferoid/millettioid clade</taxon>
        <taxon>Phaseoleae</taxon>
        <taxon>Mucuna</taxon>
    </lineage>
</organism>
<dbReference type="Proteomes" id="UP000257109">
    <property type="component" value="Unassembled WGS sequence"/>
</dbReference>
<keyword evidence="2" id="KW-1185">Reference proteome</keyword>
<comment type="caution">
    <text evidence="1">The sequence shown here is derived from an EMBL/GenBank/DDBJ whole genome shotgun (WGS) entry which is preliminary data.</text>
</comment>